<dbReference type="AlphaFoldDB" id="A0A9Q0FF46"/>
<evidence type="ECO:0000313" key="3">
    <source>
        <dbReference type="Proteomes" id="UP001141552"/>
    </source>
</evidence>
<evidence type="ECO:0000313" key="2">
    <source>
        <dbReference type="EMBL" id="KAJ4830344.1"/>
    </source>
</evidence>
<proteinExistence type="predicted"/>
<organism evidence="2 3">
    <name type="scientific">Turnera subulata</name>
    <dbReference type="NCBI Taxonomy" id="218843"/>
    <lineage>
        <taxon>Eukaryota</taxon>
        <taxon>Viridiplantae</taxon>
        <taxon>Streptophyta</taxon>
        <taxon>Embryophyta</taxon>
        <taxon>Tracheophyta</taxon>
        <taxon>Spermatophyta</taxon>
        <taxon>Magnoliopsida</taxon>
        <taxon>eudicotyledons</taxon>
        <taxon>Gunneridae</taxon>
        <taxon>Pentapetalae</taxon>
        <taxon>rosids</taxon>
        <taxon>fabids</taxon>
        <taxon>Malpighiales</taxon>
        <taxon>Passifloraceae</taxon>
        <taxon>Turnera</taxon>
    </lineage>
</organism>
<accession>A0A9Q0FF46</accession>
<evidence type="ECO:0000256" key="1">
    <source>
        <dbReference type="SAM" id="MobiDB-lite"/>
    </source>
</evidence>
<dbReference type="Proteomes" id="UP001141552">
    <property type="component" value="Unassembled WGS sequence"/>
</dbReference>
<dbReference type="EMBL" id="JAKUCV010005662">
    <property type="protein sequence ID" value="KAJ4830344.1"/>
    <property type="molecule type" value="Genomic_DNA"/>
</dbReference>
<feature type="non-terminal residue" evidence="2">
    <location>
        <position position="160"/>
    </location>
</feature>
<reference evidence="2" key="2">
    <citation type="journal article" date="2023" name="Plants (Basel)">
        <title>Annotation of the Turnera subulata (Passifloraceae) Draft Genome Reveals the S-Locus Evolved after the Divergence of Turneroideae from Passifloroideae in a Stepwise Manner.</title>
        <authorList>
            <person name="Henning P.M."/>
            <person name="Roalson E.H."/>
            <person name="Mir W."/>
            <person name="McCubbin A.G."/>
            <person name="Shore J.S."/>
        </authorList>
    </citation>
    <scope>NUCLEOTIDE SEQUENCE</scope>
    <source>
        <strain evidence="2">F60SS</strain>
    </source>
</reference>
<feature type="region of interest" description="Disordered" evidence="1">
    <location>
        <begin position="1"/>
        <end position="29"/>
    </location>
</feature>
<comment type="caution">
    <text evidence="2">The sequence shown here is derived from an EMBL/GenBank/DDBJ whole genome shotgun (WGS) entry which is preliminary data.</text>
</comment>
<protein>
    <submittedName>
        <fullName evidence="2">Uncharacterized protein</fullName>
    </submittedName>
</protein>
<feature type="compositionally biased region" description="Low complexity" evidence="1">
    <location>
        <begin position="9"/>
        <end position="22"/>
    </location>
</feature>
<gene>
    <name evidence="2" type="ORF">Tsubulata_048441</name>
</gene>
<name>A0A9Q0FF46_9ROSI</name>
<sequence>TINQSFVKQSQPLTLSSSTQNSMKSKNPFVTSGEIKAGGGSDRIYHATILESPSSHHTRLPDRHNNLHYGCGCGSRSVQKITFELIMKQLMSFDPGEWTESLRKEYVLSPCPSSPPHTAELSRWCSGEATTETPTVVVCSSGALSLQHHSTTPICDSGDD</sequence>
<reference evidence="2" key="1">
    <citation type="submission" date="2022-02" db="EMBL/GenBank/DDBJ databases">
        <authorList>
            <person name="Henning P.M."/>
            <person name="McCubbin A.G."/>
            <person name="Shore J.S."/>
        </authorList>
    </citation>
    <scope>NUCLEOTIDE SEQUENCE</scope>
    <source>
        <strain evidence="2">F60SS</strain>
        <tissue evidence="2">Leaves</tissue>
    </source>
</reference>
<keyword evidence="3" id="KW-1185">Reference proteome</keyword>